<dbReference type="EMBL" id="ML733768">
    <property type="protein sequence ID" value="KAB8212955.1"/>
    <property type="molecule type" value="Genomic_DNA"/>
</dbReference>
<keyword evidence="1" id="KW-1133">Transmembrane helix</keyword>
<reference evidence="2 3" key="1">
    <citation type="submission" date="2019-04" db="EMBL/GenBank/DDBJ databases">
        <title>Fungal friends and foes A comparative genomics study of 23 Aspergillus species from section Flavi.</title>
        <authorList>
            <consortium name="DOE Joint Genome Institute"/>
            <person name="Kjaerbolling I."/>
            <person name="Vesth T.C."/>
            <person name="Frisvad J.C."/>
            <person name="Nybo J.L."/>
            <person name="Theobald S."/>
            <person name="Kildgaard S."/>
            <person name="Petersen T.I."/>
            <person name="Kuo A."/>
            <person name="Sato A."/>
            <person name="Lyhne E.K."/>
            <person name="Kogle M.E."/>
            <person name="Wiebenga A."/>
            <person name="Kun R.S."/>
            <person name="Lubbers R.J."/>
            <person name="Makela M.R."/>
            <person name="Barry K."/>
            <person name="Chovatia M."/>
            <person name="Clum A."/>
            <person name="Daum C."/>
            <person name="Haridas S."/>
            <person name="He G."/>
            <person name="LaButti K."/>
            <person name="Lipzen A."/>
            <person name="Mondo S."/>
            <person name="Pangilinan J."/>
            <person name="Riley R."/>
            <person name="Salamov A."/>
            <person name="Simmons B.A."/>
            <person name="Magnuson J.K."/>
            <person name="Henrissat B."/>
            <person name="Mortensen U.H."/>
            <person name="Larsen T.O."/>
            <person name="De vries R.P."/>
            <person name="Grigoriev I.V."/>
            <person name="Machida M."/>
            <person name="Baker S.E."/>
            <person name="Andersen M.R."/>
        </authorList>
    </citation>
    <scope>NUCLEOTIDE SEQUENCE [LARGE SCALE GENOMIC DNA]</scope>
    <source>
        <strain evidence="2 3">CBS 126849</strain>
    </source>
</reference>
<accession>A0A5N6E752</accession>
<evidence type="ECO:0000313" key="3">
    <source>
        <dbReference type="Proteomes" id="UP000326799"/>
    </source>
</evidence>
<evidence type="ECO:0000256" key="1">
    <source>
        <dbReference type="SAM" id="Phobius"/>
    </source>
</evidence>
<dbReference type="PROSITE" id="PS51257">
    <property type="entry name" value="PROKAR_LIPOPROTEIN"/>
    <property type="match status" value="1"/>
</dbReference>
<name>A0A5N6E752_9EURO</name>
<dbReference type="Proteomes" id="UP000326799">
    <property type="component" value="Unassembled WGS sequence"/>
</dbReference>
<keyword evidence="1" id="KW-0472">Membrane</keyword>
<protein>
    <submittedName>
        <fullName evidence="2">Uncharacterized protein</fullName>
    </submittedName>
</protein>
<dbReference type="AlphaFoldDB" id="A0A5N6E752"/>
<proteinExistence type="predicted"/>
<keyword evidence="1" id="KW-0812">Transmembrane</keyword>
<evidence type="ECO:0000313" key="2">
    <source>
        <dbReference type="EMBL" id="KAB8212955.1"/>
    </source>
</evidence>
<keyword evidence="3" id="KW-1185">Reference proteome</keyword>
<gene>
    <name evidence="2" type="ORF">BDV33DRAFT_185799</name>
</gene>
<organism evidence="2 3">
    <name type="scientific">Aspergillus novoparasiticus</name>
    <dbReference type="NCBI Taxonomy" id="986946"/>
    <lineage>
        <taxon>Eukaryota</taxon>
        <taxon>Fungi</taxon>
        <taxon>Dikarya</taxon>
        <taxon>Ascomycota</taxon>
        <taxon>Pezizomycotina</taxon>
        <taxon>Eurotiomycetes</taxon>
        <taxon>Eurotiomycetidae</taxon>
        <taxon>Eurotiales</taxon>
        <taxon>Aspergillaceae</taxon>
        <taxon>Aspergillus</taxon>
        <taxon>Aspergillus subgen. Circumdati</taxon>
    </lineage>
</organism>
<feature type="transmembrane region" description="Helical" evidence="1">
    <location>
        <begin position="16"/>
        <end position="36"/>
    </location>
</feature>
<sequence length="61" mass="6703">MRLTRSFPTSLTVLTWNVYLTVFAQGCCFIMCAVGIGKGSLSSFTVTFGRLRWLGGFVSCN</sequence>